<evidence type="ECO:0000256" key="4">
    <source>
        <dbReference type="ARBA" id="ARBA00023136"/>
    </source>
</evidence>
<sequence length="147" mass="16698">PPPPVRSRCDRLHVAHPQPPHSILRCYSAEQLWSVDGRFGHFWLLPGRIGPAIYELSAELLYPVPEATSGGLMVLLINIATLIFLFVSPLITTTWINTIQMLTMVGCFIMVVFVNERYKRWEAEMAIYHEKPQLSHPPPPLGLNVQE</sequence>
<keyword evidence="7" id="KW-1185">Reference proteome</keyword>
<proteinExistence type="predicted"/>
<gene>
    <name evidence="6" type="ORF">ACA1_384210</name>
</gene>
<dbReference type="GeneID" id="14922617"/>
<protein>
    <submittedName>
        <fullName evidence="6">Uncharacterized protein</fullName>
    </submittedName>
</protein>
<evidence type="ECO:0000256" key="5">
    <source>
        <dbReference type="SAM" id="Phobius"/>
    </source>
</evidence>
<organism evidence="6 7">
    <name type="scientific">Acanthamoeba castellanii (strain ATCC 30010 / Neff)</name>
    <dbReference type="NCBI Taxonomy" id="1257118"/>
    <lineage>
        <taxon>Eukaryota</taxon>
        <taxon>Amoebozoa</taxon>
        <taxon>Discosea</taxon>
        <taxon>Longamoebia</taxon>
        <taxon>Centramoebida</taxon>
        <taxon>Acanthamoebidae</taxon>
        <taxon>Acanthamoeba</taxon>
    </lineage>
</organism>
<dbReference type="PANTHER" id="PTHR10924">
    <property type="entry name" value="MAJOR FACILITATOR SUPERFAMILY PROTEIN-RELATED"/>
    <property type="match status" value="1"/>
</dbReference>
<dbReference type="KEGG" id="acan:ACA1_384210"/>
<evidence type="ECO:0000313" key="7">
    <source>
        <dbReference type="Proteomes" id="UP000011083"/>
    </source>
</evidence>
<keyword evidence="4 5" id="KW-0472">Membrane</keyword>
<evidence type="ECO:0000256" key="3">
    <source>
        <dbReference type="ARBA" id="ARBA00022989"/>
    </source>
</evidence>
<name>L8HAG9_ACACF</name>
<dbReference type="PANTHER" id="PTHR10924:SF6">
    <property type="entry name" value="SOLUTE CARRIER FAMILY 49 MEMBER A3"/>
    <property type="match status" value="1"/>
</dbReference>
<dbReference type="OrthoDB" id="15437at2759"/>
<feature type="non-terminal residue" evidence="6">
    <location>
        <position position="147"/>
    </location>
</feature>
<dbReference type="EMBL" id="KB007900">
    <property type="protein sequence ID" value="ELR21708.1"/>
    <property type="molecule type" value="Genomic_DNA"/>
</dbReference>
<keyword evidence="2 5" id="KW-0812">Transmembrane</keyword>
<evidence type="ECO:0000313" key="6">
    <source>
        <dbReference type="EMBL" id="ELR21708.1"/>
    </source>
</evidence>
<comment type="subcellular location">
    <subcellularLocation>
        <location evidence="1">Membrane</location>
        <topology evidence="1">Multi-pass membrane protein</topology>
    </subcellularLocation>
</comment>
<dbReference type="Proteomes" id="UP000011083">
    <property type="component" value="Unassembled WGS sequence"/>
</dbReference>
<dbReference type="InterPro" id="IPR049680">
    <property type="entry name" value="FLVCR1-2_SLC49-like"/>
</dbReference>
<accession>L8HAG9</accession>
<evidence type="ECO:0000256" key="2">
    <source>
        <dbReference type="ARBA" id="ARBA00022692"/>
    </source>
</evidence>
<keyword evidence="3 5" id="KW-1133">Transmembrane helix</keyword>
<feature type="transmembrane region" description="Helical" evidence="5">
    <location>
        <begin position="72"/>
        <end position="92"/>
    </location>
</feature>
<reference evidence="6 7" key="1">
    <citation type="journal article" date="2013" name="Genome Biol.">
        <title>Genome of Acanthamoeba castellanii highlights extensive lateral gene transfer and early evolution of tyrosine kinase signaling.</title>
        <authorList>
            <person name="Clarke M."/>
            <person name="Lohan A.J."/>
            <person name="Liu B."/>
            <person name="Lagkouvardos I."/>
            <person name="Roy S."/>
            <person name="Zafar N."/>
            <person name="Bertelli C."/>
            <person name="Schilde C."/>
            <person name="Kianianmomeni A."/>
            <person name="Burglin T.R."/>
            <person name="Frech C."/>
            <person name="Turcotte B."/>
            <person name="Kopec K.O."/>
            <person name="Synnott J.M."/>
            <person name="Choo C."/>
            <person name="Paponov I."/>
            <person name="Finkler A."/>
            <person name="Soon Heng Tan C."/>
            <person name="Hutchins A.P."/>
            <person name="Weinmeier T."/>
            <person name="Rattei T."/>
            <person name="Chu J.S."/>
            <person name="Gimenez G."/>
            <person name="Irimia M."/>
            <person name="Rigden D.J."/>
            <person name="Fitzpatrick D.A."/>
            <person name="Lorenzo-Morales J."/>
            <person name="Bateman A."/>
            <person name="Chiu C.H."/>
            <person name="Tang P."/>
            <person name="Hegemann P."/>
            <person name="Fromm H."/>
            <person name="Raoult D."/>
            <person name="Greub G."/>
            <person name="Miranda-Saavedra D."/>
            <person name="Chen N."/>
            <person name="Nash P."/>
            <person name="Ginger M.L."/>
            <person name="Horn M."/>
            <person name="Schaap P."/>
            <person name="Caler L."/>
            <person name="Loftus B."/>
        </authorList>
    </citation>
    <scope>NUCLEOTIDE SEQUENCE [LARGE SCALE GENOMIC DNA]</scope>
    <source>
        <strain evidence="6 7">Neff</strain>
    </source>
</reference>
<dbReference type="GO" id="GO:0016020">
    <property type="term" value="C:membrane"/>
    <property type="evidence" value="ECO:0007669"/>
    <property type="project" value="UniProtKB-SubCell"/>
</dbReference>
<dbReference type="AlphaFoldDB" id="L8HAG9"/>
<dbReference type="RefSeq" id="XP_004347090.1">
    <property type="nucleotide sequence ID" value="XM_004347040.1"/>
</dbReference>
<dbReference type="VEuPathDB" id="AmoebaDB:ACA1_384210"/>
<feature type="transmembrane region" description="Helical" evidence="5">
    <location>
        <begin position="98"/>
        <end position="115"/>
    </location>
</feature>
<evidence type="ECO:0000256" key="1">
    <source>
        <dbReference type="ARBA" id="ARBA00004141"/>
    </source>
</evidence>